<dbReference type="RefSeq" id="WP_059807892.1">
    <property type="nucleotide sequence ID" value="NZ_LOYM01000124.1"/>
</dbReference>
<gene>
    <name evidence="1" type="ORF">WJ96_20170</name>
</gene>
<reference evidence="1 2" key="1">
    <citation type="submission" date="2015-11" db="EMBL/GenBank/DDBJ databases">
        <title>Expanding the genomic diversity of Burkholderia species for the development of highly accurate diagnostics.</title>
        <authorList>
            <person name="Sahl J."/>
            <person name="Keim P."/>
            <person name="Wagner D."/>
        </authorList>
    </citation>
    <scope>NUCLEOTIDE SEQUENCE [LARGE SCALE GENOMIC DNA]</scope>
    <source>
        <strain evidence="1 2">MSMB1808WGS</strain>
    </source>
</reference>
<evidence type="ECO:0000313" key="2">
    <source>
        <dbReference type="Proteomes" id="UP000056453"/>
    </source>
</evidence>
<dbReference type="Proteomes" id="UP000056453">
    <property type="component" value="Unassembled WGS sequence"/>
</dbReference>
<dbReference type="EMBL" id="LPBJ01000095">
    <property type="protein sequence ID" value="KVP89322.1"/>
    <property type="molecule type" value="Genomic_DNA"/>
</dbReference>
<organism evidence="1 2">
    <name type="scientific">Burkholderia ubonensis</name>
    <dbReference type="NCBI Taxonomy" id="101571"/>
    <lineage>
        <taxon>Bacteria</taxon>
        <taxon>Pseudomonadati</taxon>
        <taxon>Pseudomonadota</taxon>
        <taxon>Betaproteobacteria</taxon>
        <taxon>Burkholderiales</taxon>
        <taxon>Burkholderiaceae</taxon>
        <taxon>Burkholderia</taxon>
        <taxon>Burkholderia cepacia complex</taxon>
    </lineage>
</organism>
<proteinExistence type="predicted"/>
<accession>A0AAW3MMY8</accession>
<dbReference type="AlphaFoldDB" id="A0AAW3MMY8"/>
<evidence type="ECO:0000313" key="1">
    <source>
        <dbReference type="EMBL" id="KVP89322.1"/>
    </source>
</evidence>
<comment type="caution">
    <text evidence="1">The sequence shown here is derived from an EMBL/GenBank/DDBJ whole genome shotgun (WGS) entry which is preliminary data.</text>
</comment>
<protein>
    <submittedName>
        <fullName evidence="1">Uncharacterized protein</fullName>
    </submittedName>
</protein>
<name>A0AAW3MMY8_9BURK</name>
<sequence length="202" mass="22027">MKMTIADFRGFDRLPSRHECSTQALERAIASNCATVRTRHHEYREIVAFRRQPHSRKLASTLRIAALRLRGGGSGDEAVASLGDSRHLAAIAGMLAEWLCAYATPIGWVDGIEFPENTESISGTSAAHCLLRIVEFGRRVVDARAPDDLDLAACHLVEAARHIGTNRLVAVLLGRASIRVRHPARSGAEYASLVATSEPRPL</sequence>
<keyword evidence="2" id="KW-1185">Reference proteome</keyword>